<dbReference type="AlphaFoldDB" id="A0A5P1FH18"/>
<organism evidence="1 2">
    <name type="scientific">Asparagus officinalis</name>
    <name type="common">Garden asparagus</name>
    <dbReference type="NCBI Taxonomy" id="4686"/>
    <lineage>
        <taxon>Eukaryota</taxon>
        <taxon>Viridiplantae</taxon>
        <taxon>Streptophyta</taxon>
        <taxon>Embryophyta</taxon>
        <taxon>Tracheophyta</taxon>
        <taxon>Spermatophyta</taxon>
        <taxon>Magnoliopsida</taxon>
        <taxon>Liliopsida</taxon>
        <taxon>Asparagales</taxon>
        <taxon>Asparagaceae</taxon>
        <taxon>Asparagoideae</taxon>
        <taxon>Asparagus</taxon>
    </lineage>
</organism>
<name>A0A5P1FH18_ASPOF</name>
<dbReference type="EMBL" id="CM007382">
    <property type="protein sequence ID" value="ONK77675.1"/>
    <property type="molecule type" value="Genomic_DNA"/>
</dbReference>
<sequence>FFDISSLQTTIPFPGVPTPQQWLPQSSNIQVNIYNFQGVPYVETQEPSSMFS</sequence>
<gene>
    <name evidence="1" type="ORF">A4U43_C02F9290</name>
</gene>
<evidence type="ECO:0000313" key="2">
    <source>
        <dbReference type="Proteomes" id="UP000243459"/>
    </source>
</evidence>
<accession>A0A5P1FH18</accession>
<dbReference type="Proteomes" id="UP000243459">
    <property type="component" value="Chromosome 2"/>
</dbReference>
<proteinExistence type="predicted"/>
<reference evidence="2" key="1">
    <citation type="journal article" date="2017" name="Nat. Commun.">
        <title>The asparagus genome sheds light on the origin and evolution of a young Y chromosome.</title>
        <authorList>
            <person name="Harkess A."/>
            <person name="Zhou J."/>
            <person name="Xu C."/>
            <person name="Bowers J.E."/>
            <person name="Van der Hulst R."/>
            <person name="Ayyampalayam S."/>
            <person name="Mercati F."/>
            <person name="Riccardi P."/>
            <person name="McKain M.R."/>
            <person name="Kakrana A."/>
            <person name="Tang H."/>
            <person name="Ray J."/>
            <person name="Groenendijk J."/>
            <person name="Arikit S."/>
            <person name="Mathioni S.M."/>
            <person name="Nakano M."/>
            <person name="Shan H."/>
            <person name="Telgmann-Rauber A."/>
            <person name="Kanno A."/>
            <person name="Yue Z."/>
            <person name="Chen H."/>
            <person name="Li W."/>
            <person name="Chen Y."/>
            <person name="Xu X."/>
            <person name="Zhang Y."/>
            <person name="Luo S."/>
            <person name="Chen H."/>
            <person name="Gao J."/>
            <person name="Mao Z."/>
            <person name="Pires J.C."/>
            <person name="Luo M."/>
            <person name="Kudrna D."/>
            <person name="Wing R.A."/>
            <person name="Meyers B.C."/>
            <person name="Yi K."/>
            <person name="Kong H."/>
            <person name="Lavrijsen P."/>
            <person name="Sunseri F."/>
            <person name="Falavigna A."/>
            <person name="Ye Y."/>
            <person name="Leebens-Mack J.H."/>
            <person name="Chen G."/>
        </authorList>
    </citation>
    <scope>NUCLEOTIDE SEQUENCE [LARGE SCALE GENOMIC DNA]</scope>
    <source>
        <strain evidence="2">cv. DH0086</strain>
    </source>
</reference>
<protein>
    <submittedName>
        <fullName evidence="1">Uncharacterized protein</fullName>
    </submittedName>
</protein>
<evidence type="ECO:0000313" key="1">
    <source>
        <dbReference type="EMBL" id="ONK77675.1"/>
    </source>
</evidence>
<feature type="non-terminal residue" evidence="1">
    <location>
        <position position="52"/>
    </location>
</feature>
<keyword evidence="2" id="KW-1185">Reference proteome</keyword>
<feature type="non-terminal residue" evidence="1">
    <location>
        <position position="1"/>
    </location>
</feature>